<keyword evidence="1 2" id="KW-0732">Signal</keyword>
<protein>
    <recommendedName>
        <fullName evidence="3">SbsA Ig-like domain-containing protein</fullName>
    </recommendedName>
</protein>
<dbReference type="EMBL" id="CP048222">
    <property type="protein sequence ID" value="QHT66337.1"/>
    <property type="molecule type" value="Genomic_DNA"/>
</dbReference>
<feature type="domain" description="SbsA Ig-like" evidence="3">
    <location>
        <begin position="47"/>
        <end position="133"/>
    </location>
</feature>
<dbReference type="InterPro" id="IPR014755">
    <property type="entry name" value="Cu-Rt/internalin_Ig-like"/>
</dbReference>
<proteinExistence type="predicted"/>
<dbReference type="Gene3D" id="2.60.120.200">
    <property type="match status" value="1"/>
</dbReference>
<dbReference type="InterPro" id="IPR013320">
    <property type="entry name" value="ConA-like_dom_sf"/>
</dbReference>
<evidence type="ECO:0000313" key="5">
    <source>
        <dbReference type="Proteomes" id="UP000480178"/>
    </source>
</evidence>
<accession>A0A6C0GEJ9</accession>
<dbReference type="Gene3D" id="2.60.40.1220">
    <property type="match status" value="1"/>
</dbReference>
<dbReference type="RefSeq" id="WP_162442398.1">
    <property type="nucleotide sequence ID" value="NZ_CP048222.1"/>
</dbReference>
<name>A0A6C0GEJ9_9BACT</name>
<evidence type="ECO:0000313" key="4">
    <source>
        <dbReference type="EMBL" id="QHT66337.1"/>
    </source>
</evidence>
<evidence type="ECO:0000256" key="2">
    <source>
        <dbReference type="SAM" id="SignalP"/>
    </source>
</evidence>
<dbReference type="InterPro" id="IPR032812">
    <property type="entry name" value="SbsA_Ig"/>
</dbReference>
<dbReference type="Proteomes" id="UP000480178">
    <property type="component" value="Chromosome"/>
</dbReference>
<dbReference type="GO" id="GO:0005975">
    <property type="term" value="P:carbohydrate metabolic process"/>
    <property type="evidence" value="ECO:0007669"/>
    <property type="project" value="UniProtKB-ARBA"/>
</dbReference>
<feature type="signal peptide" evidence="2">
    <location>
        <begin position="1"/>
        <end position="24"/>
    </location>
</feature>
<feature type="chain" id="PRO_5025647213" description="SbsA Ig-like domain-containing protein" evidence="2">
    <location>
        <begin position="25"/>
        <end position="418"/>
    </location>
</feature>
<evidence type="ECO:0000259" key="3">
    <source>
        <dbReference type="Pfam" id="PF13205"/>
    </source>
</evidence>
<sequence length="418" mass="44854">MKSMFKLFAFAVLMVSMVTINSCKKDEDDPPFAISSLKAGDIDLNGANSATGVLANSPITATFTGNVDPTSTVQLQRDYDDANLNVTVTASGNTLTIDPAEDFGGGTLYILSLNGIKSQKGEVLTVVDRSFTTEGSFVPVGQIAYWNFEDNANDVVGAYDPAAADIVAVTYVAGRKAGAGKAAEFNGDNSIIEVPNGPELMNTNNFTLSFWVKTNSSGHVNETDNPTGHFVMGLGASRGFQFEIDGGYNSCKLAAQYDLGNGATASEDLWFPGDGKDANNGGWQGWDFVKDLTSTGGVPVLLKDKWAHIVCTYDAATKKGSMYINGEKMKGQDFNLWPAGEPKRGVTGLKYAGTAPEVGNKLAFGFIYDRSSTWYSATPWGNYNVPTANHFKGQLDDVRIFHEALTAQEVKLVYDSEK</sequence>
<reference evidence="4 5" key="1">
    <citation type="submission" date="2020-01" db="EMBL/GenBank/DDBJ databases">
        <authorList>
            <person name="Kim M.K."/>
        </authorList>
    </citation>
    <scope>NUCLEOTIDE SEQUENCE [LARGE SCALE GENOMIC DNA]</scope>
    <source>
        <strain evidence="4 5">172606-1</strain>
    </source>
</reference>
<gene>
    <name evidence="4" type="ORF">GXP67_06530</name>
</gene>
<organism evidence="4 5">
    <name type="scientific">Rhodocytophaga rosea</name>
    <dbReference type="NCBI Taxonomy" id="2704465"/>
    <lineage>
        <taxon>Bacteria</taxon>
        <taxon>Pseudomonadati</taxon>
        <taxon>Bacteroidota</taxon>
        <taxon>Cytophagia</taxon>
        <taxon>Cytophagales</taxon>
        <taxon>Rhodocytophagaceae</taxon>
        <taxon>Rhodocytophaga</taxon>
    </lineage>
</organism>
<evidence type="ECO:0000256" key="1">
    <source>
        <dbReference type="ARBA" id="ARBA00022729"/>
    </source>
</evidence>
<dbReference type="GO" id="GO:0004553">
    <property type="term" value="F:hydrolase activity, hydrolyzing O-glycosyl compounds"/>
    <property type="evidence" value="ECO:0007669"/>
    <property type="project" value="UniProtKB-ARBA"/>
</dbReference>
<dbReference type="SUPFAM" id="SSF49899">
    <property type="entry name" value="Concanavalin A-like lectins/glucanases"/>
    <property type="match status" value="1"/>
</dbReference>
<dbReference type="Pfam" id="PF13205">
    <property type="entry name" value="Big_5"/>
    <property type="match status" value="1"/>
</dbReference>
<dbReference type="Pfam" id="PF13385">
    <property type="entry name" value="Laminin_G_3"/>
    <property type="match status" value="1"/>
</dbReference>
<dbReference type="KEGG" id="rhoz:GXP67_06530"/>
<keyword evidence="5" id="KW-1185">Reference proteome</keyword>
<dbReference type="AlphaFoldDB" id="A0A6C0GEJ9"/>